<gene>
    <name evidence="3" type="ORF">GRI65_14765</name>
</gene>
<keyword evidence="4" id="KW-1185">Reference proteome</keyword>
<feature type="region of interest" description="Disordered" evidence="1">
    <location>
        <begin position="54"/>
        <end position="85"/>
    </location>
</feature>
<dbReference type="EMBL" id="WTYL01000005">
    <property type="protein sequence ID" value="MXP45712.1"/>
    <property type="molecule type" value="Genomic_DNA"/>
</dbReference>
<reference evidence="3 4" key="1">
    <citation type="submission" date="2019-12" db="EMBL/GenBank/DDBJ databases">
        <title>Genomic-based taxomic classification of the family Erythrobacteraceae.</title>
        <authorList>
            <person name="Xu L."/>
        </authorList>
    </citation>
    <scope>NUCLEOTIDE SEQUENCE [LARGE SCALE GENOMIC DNA]</scope>
    <source>
        <strain evidence="3 4">KCTC 42453</strain>
    </source>
</reference>
<comment type="caution">
    <text evidence="3">The sequence shown here is derived from an EMBL/GenBank/DDBJ whole genome shotgun (WGS) entry which is preliminary data.</text>
</comment>
<organism evidence="3 4">
    <name type="scientific">Allopontixanthobacter sediminis</name>
    <dbReference type="NCBI Taxonomy" id="1689985"/>
    <lineage>
        <taxon>Bacteria</taxon>
        <taxon>Pseudomonadati</taxon>
        <taxon>Pseudomonadota</taxon>
        <taxon>Alphaproteobacteria</taxon>
        <taxon>Sphingomonadales</taxon>
        <taxon>Erythrobacteraceae</taxon>
        <taxon>Allopontixanthobacter</taxon>
    </lineage>
</organism>
<feature type="chain" id="PRO_5032873704" evidence="2">
    <location>
        <begin position="18"/>
        <end position="85"/>
    </location>
</feature>
<evidence type="ECO:0000313" key="4">
    <source>
        <dbReference type="Proteomes" id="UP000431922"/>
    </source>
</evidence>
<accession>A0A845B8C9</accession>
<feature type="signal peptide" evidence="2">
    <location>
        <begin position="1"/>
        <end position="17"/>
    </location>
</feature>
<name>A0A845B8C9_9SPHN</name>
<keyword evidence="2" id="KW-0732">Signal</keyword>
<evidence type="ECO:0000256" key="2">
    <source>
        <dbReference type="SAM" id="SignalP"/>
    </source>
</evidence>
<evidence type="ECO:0000313" key="3">
    <source>
        <dbReference type="EMBL" id="MXP45712.1"/>
    </source>
</evidence>
<dbReference type="RefSeq" id="WP_160757353.1">
    <property type="nucleotide sequence ID" value="NZ_WTYL01000005.1"/>
</dbReference>
<proteinExistence type="predicted"/>
<evidence type="ECO:0000256" key="1">
    <source>
        <dbReference type="SAM" id="MobiDB-lite"/>
    </source>
</evidence>
<feature type="compositionally biased region" description="Basic and acidic residues" evidence="1">
    <location>
        <begin position="72"/>
        <end position="85"/>
    </location>
</feature>
<protein>
    <submittedName>
        <fullName evidence="3">Uncharacterized protein</fullName>
    </submittedName>
</protein>
<sequence length="85" mass="8786">MGIAASLLYLAAATAQAGTTGTLPSSAPASTNAGKGAAVQVHASARILAGAEVRHRRGEQGPEITSRTPPQIRRDSADRMWIEFS</sequence>
<dbReference type="AlphaFoldDB" id="A0A845B8C9"/>
<dbReference type="Proteomes" id="UP000431922">
    <property type="component" value="Unassembled WGS sequence"/>
</dbReference>